<protein>
    <recommendedName>
        <fullName evidence="4">Transmembrane protein</fullName>
    </recommendedName>
</protein>
<keyword evidence="1" id="KW-0812">Transmembrane</keyword>
<proteinExistence type="predicted"/>
<keyword evidence="1" id="KW-1133">Transmembrane helix</keyword>
<comment type="caution">
    <text evidence="2">The sequence shown here is derived from an EMBL/GenBank/DDBJ whole genome shotgun (WGS) entry which is preliminary data.</text>
</comment>
<evidence type="ECO:0008006" key="4">
    <source>
        <dbReference type="Google" id="ProtNLM"/>
    </source>
</evidence>
<gene>
    <name evidence="2" type="ORF">APZ42_012165</name>
</gene>
<accession>A0A162S5E2</accession>
<feature type="transmembrane region" description="Helical" evidence="1">
    <location>
        <begin position="122"/>
        <end position="140"/>
    </location>
</feature>
<keyword evidence="1" id="KW-0472">Membrane</keyword>
<sequence>MWRFLMKSKGRSGLDLMSLNLKKKEGKDSGVGRMALFWGGVRESRTKRREKATFVSYRWARLRSRRVWFSAPCAFVFFLIFKSTVVRIRGSLVHILCWRKRKKTCRLSFGGSAACSRHQQCIAILSIVSIEISIFSLFFFTPEIFDWGILFLNN</sequence>
<keyword evidence="3" id="KW-1185">Reference proteome</keyword>
<dbReference type="EMBL" id="LRGB01000084">
    <property type="protein sequence ID" value="KZS21027.1"/>
    <property type="molecule type" value="Genomic_DNA"/>
</dbReference>
<evidence type="ECO:0000313" key="2">
    <source>
        <dbReference type="EMBL" id="KZS21027.1"/>
    </source>
</evidence>
<dbReference type="Proteomes" id="UP000076858">
    <property type="component" value="Unassembled WGS sequence"/>
</dbReference>
<feature type="transmembrane region" description="Helical" evidence="1">
    <location>
        <begin position="67"/>
        <end position="86"/>
    </location>
</feature>
<evidence type="ECO:0000313" key="3">
    <source>
        <dbReference type="Proteomes" id="UP000076858"/>
    </source>
</evidence>
<organism evidence="2 3">
    <name type="scientific">Daphnia magna</name>
    <dbReference type="NCBI Taxonomy" id="35525"/>
    <lineage>
        <taxon>Eukaryota</taxon>
        <taxon>Metazoa</taxon>
        <taxon>Ecdysozoa</taxon>
        <taxon>Arthropoda</taxon>
        <taxon>Crustacea</taxon>
        <taxon>Branchiopoda</taxon>
        <taxon>Diplostraca</taxon>
        <taxon>Cladocera</taxon>
        <taxon>Anomopoda</taxon>
        <taxon>Daphniidae</taxon>
        <taxon>Daphnia</taxon>
    </lineage>
</organism>
<name>A0A162S5E2_9CRUS</name>
<dbReference type="AlphaFoldDB" id="A0A162S5E2"/>
<evidence type="ECO:0000256" key="1">
    <source>
        <dbReference type="SAM" id="Phobius"/>
    </source>
</evidence>
<reference evidence="2 3" key="1">
    <citation type="submission" date="2016-03" db="EMBL/GenBank/DDBJ databases">
        <title>EvidentialGene: Evidence-directed Construction of Genes on Genomes.</title>
        <authorList>
            <person name="Gilbert D.G."/>
            <person name="Choi J.-H."/>
            <person name="Mockaitis K."/>
            <person name="Colbourne J."/>
            <person name="Pfrender M."/>
        </authorList>
    </citation>
    <scope>NUCLEOTIDE SEQUENCE [LARGE SCALE GENOMIC DNA]</scope>
    <source>
        <strain evidence="2 3">Xinb3</strain>
        <tissue evidence="2">Complete organism</tissue>
    </source>
</reference>